<dbReference type="OMA" id="MLQKICH"/>
<dbReference type="AlphaFoldDB" id="F0VI17"/>
<reference evidence="4" key="3">
    <citation type="journal article" date="2012" name="PLoS Pathog.">
        <title>Comparative genomics of the apicomplexan parasites Toxoplasma gondii and Neospora caninum: Coccidia differing in host range and transmission strategy.</title>
        <authorList>
            <person name="Reid A.J."/>
            <person name="Vermont S.J."/>
            <person name="Cotton J.A."/>
            <person name="Harris D."/>
            <person name="Hill-Cawthorne G.A."/>
            <person name="Konen-Waisman S."/>
            <person name="Latham S.M."/>
            <person name="Mourier T."/>
            <person name="Norton R."/>
            <person name="Quail M.A."/>
            <person name="Sanders M."/>
            <person name="Shanmugam D."/>
            <person name="Sohal A."/>
            <person name="Wasmuth J.D."/>
            <person name="Brunk B."/>
            <person name="Grigg M.E."/>
            <person name="Howard J.C."/>
            <person name="Parkinson J."/>
            <person name="Roos D.S."/>
            <person name="Trees A.J."/>
            <person name="Berriman M."/>
            <person name="Pain A."/>
            <person name="Wastling J.M."/>
        </authorList>
    </citation>
    <scope>NUCLEOTIDE SEQUENCE [LARGE SCALE GENOMIC DNA]</scope>
    <source>
        <strain evidence="4">Liverpool</strain>
    </source>
</reference>
<reference evidence="2" key="1">
    <citation type="submission" date="2011-02" db="EMBL/GenBank/DDBJ databases">
        <authorList>
            <person name="Aslett M."/>
        </authorList>
    </citation>
    <scope>NUCLEOTIDE SEQUENCE</scope>
    <source>
        <strain evidence="2">Liverpool</strain>
    </source>
</reference>
<feature type="chain" id="PRO_5007655102" evidence="1">
    <location>
        <begin position="30"/>
        <end position="263"/>
    </location>
</feature>
<evidence type="ECO:0000313" key="3">
    <source>
        <dbReference type="EMBL" id="CEL67364.1"/>
    </source>
</evidence>
<dbReference type="GeneID" id="13442552"/>
<evidence type="ECO:0000256" key="1">
    <source>
        <dbReference type="SAM" id="SignalP"/>
    </source>
</evidence>
<proteinExistence type="predicted"/>
<keyword evidence="4" id="KW-1185">Reference proteome</keyword>
<reference evidence="2" key="2">
    <citation type="submission" date="2011-03" db="EMBL/GenBank/DDBJ databases">
        <title>Comparative genomics and transcriptomics of Neospora caninum and Toxoplasma gondii.</title>
        <authorList>
            <person name="Reid A.J."/>
            <person name="Sohal A."/>
            <person name="Harris D."/>
            <person name="Quail M."/>
            <person name="Sanders M."/>
            <person name="Berriman M."/>
            <person name="Wastling J.M."/>
            <person name="Pain A."/>
        </authorList>
    </citation>
    <scope>NUCLEOTIDE SEQUENCE</scope>
    <source>
        <strain evidence="2">Liverpool</strain>
    </source>
</reference>
<dbReference type="Proteomes" id="UP000007494">
    <property type="component" value="Chromosome VIII"/>
</dbReference>
<dbReference type="eggNOG" id="ENOG502QYC3">
    <property type="taxonomic scope" value="Eukaryota"/>
</dbReference>
<protein>
    <submittedName>
        <fullName evidence="2">Uncharacterized protein</fullName>
    </submittedName>
</protein>
<name>F0VI17_NEOCL</name>
<accession>F0VI17</accession>
<dbReference type="InParanoid" id="F0VI17"/>
<evidence type="ECO:0000313" key="2">
    <source>
        <dbReference type="EMBL" id="CBZ53378.1"/>
    </source>
</evidence>
<dbReference type="RefSeq" id="XP_003883410.1">
    <property type="nucleotide sequence ID" value="XM_003883361.1"/>
</dbReference>
<dbReference type="EMBL" id="LN714483">
    <property type="protein sequence ID" value="CEL67364.1"/>
    <property type="molecule type" value="Genomic_DNA"/>
</dbReference>
<keyword evidence="1" id="KW-0732">Signal</keyword>
<gene>
    <name evidence="3" type="ORF">BN1204_031650</name>
    <name evidence="2" type="ORF">NCLIV_031650</name>
</gene>
<dbReference type="VEuPathDB" id="ToxoDB:NCLIV_031650"/>
<feature type="signal peptide" evidence="1">
    <location>
        <begin position="1"/>
        <end position="29"/>
    </location>
</feature>
<sequence>MPALRYACVAALAAALVTGTVCSVGAVSADEVVVVNEQNAKATALQLMEGVQDLLGQFHEHRDSLEAASPAYRELGSVLQLPMFYLEELMTYLERFMASGALQVPFQVGTEIPPAAPAPAVADMSPSIAERRRARGGNSEIRVFLNVAPLTMLQKICHGHRSICAAEFEDSLFQAVSVVANDPSFTRNRLKLAGLSARNTGVEQIVVITDDSDLRLAELAKQALLDIAKCSTDSSLAICQTTTGKHLSFHKIAPKVTSIRSIR</sequence>
<dbReference type="EMBL" id="FR823390">
    <property type="protein sequence ID" value="CBZ53378.1"/>
    <property type="molecule type" value="Genomic_DNA"/>
</dbReference>
<reference evidence="3" key="4">
    <citation type="journal article" date="2015" name="PLoS ONE">
        <title>Comprehensive Evaluation of Toxoplasma gondii VEG and Neospora caninum LIV Genomes with Tachyzoite Stage Transcriptome and Proteome Defines Novel Transcript Features.</title>
        <authorList>
            <person name="Ramaprasad A."/>
            <person name="Mourier T."/>
            <person name="Naeem R."/>
            <person name="Malas T.B."/>
            <person name="Moussa E."/>
            <person name="Panigrahi A."/>
            <person name="Vermont S.J."/>
            <person name="Otto T.D."/>
            <person name="Wastling J."/>
            <person name="Pain A."/>
        </authorList>
    </citation>
    <scope>NUCLEOTIDE SEQUENCE</scope>
    <source>
        <strain evidence="3">Liverpool</strain>
    </source>
</reference>
<evidence type="ECO:0000313" key="4">
    <source>
        <dbReference type="Proteomes" id="UP000007494"/>
    </source>
</evidence>
<organism evidence="2 4">
    <name type="scientific">Neospora caninum (strain Liverpool)</name>
    <dbReference type="NCBI Taxonomy" id="572307"/>
    <lineage>
        <taxon>Eukaryota</taxon>
        <taxon>Sar</taxon>
        <taxon>Alveolata</taxon>
        <taxon>Apicomplexa</taxon>
        <taxon>Conoidasida</taxon>
        <taxon>Coccidia</taxon>
        <taxon>Eucoccidiorida</taxon>
        <taxon>Eimeriorina</taxon>
        <taxon>Sarcocystidae</taxon>
        <taxon>Neospora</taxon>
    </lineage>
</organism>
<dbReference type="OrthoDB" id="332382at2759"/>